<organism evidence="11 12">
    <name type="scientific">Clostridium intestinale DSM 6191</name>
    <dbReference type="NCBI Taxonomy" id="1121320"/>
    <lineage>
        <taxon>Bacteria</taxon>
        <taxon>Bacillati</taxon>
        <taxon>Bacillota</taxon>
        <taxon>Clostridia</taxon>
        <taxon>Eubacteriales</taxon>
        <taxon>Clostridiaceae</taxon>
        <taxon>Clostridium</taxon>
    </lineage>
</organism>
<name>A0A1M6CP47_9CLOT</name>
<accession>A0A1M6CP47</accession>
<sequence>MEKIEIRKIENKKEIPYDLLLLADPSMEVIEEYASRGEVYGGFIGNSIIGAYVLIKTRPATLELVNISICDEYQGKGIGKLLIYDAIDKAKMQGVKTLEVGTGNSSITQLAFYQKCGFRITGVDRDFFKKHYEEKIIENGIECVDMIRMSMEL</sequence>
<reference evidence="11 12" key="1">
    <citation type="submission" date="2016-11" db="EMBL/GenBank/DDBJ databases">
        <authorList>
            <person name="Jaros S."/>
            <person name="Januszkiewicz K."/>
            <person name="Wedrychowicz H."/>
        </authorList>
    </citation>
    <scope>NUCLEOTIDE SEQUENCE [LARGE SCALE GENOMIC DNA]</scope>
    <source>
        <strain evidence="11 12">DSM 6191</strain>
    </source>
</reference>
<evidence type="ECO:0000256" key="2">
    <source>
        <dbReference type="ARBA" id="ARBA00022679"/>
    </source>
</evidence>
<keyword evidence="5" id="KW-0472">Membrane</keyword>
<gene>
    <name evidence="11" type="ORF">SAMN02745941_04085</name>
</gene>
<dbReference type="Gene3D" id="3.40.630.30">
    <property type="match status" value="1"/>
</dbReference>
<evidence type="ECO:0000256" key="7">
    <source>
        <dbReference type="ARBA" id="ARBA00037582"/>
    </source>
</evidence>
<evidence type="ECO:0000256" key="8">
    <source>
        <dbReference type="ARBA" id="ARBA00038470"/>
    </source>
</evidence>
<proteinExistence type="inferred from homology"/>
<dbReference type="CDD" id="cd04301">
    <property type="entry name" value="NAT_SF"/>
    <property type="match status" value="1"/>
</dbReference>
<dbReference type="InterPro" id="IPR050769">
    <property type="entry name" value="NAT_camello-type"/>
</dbReference>
<dbReference type="Pfam" id="PF00583">
    <property type="entry name" value="Acetyltransf_1"/>
    <property type="match status" value="1"/>
</dbReference>
<keyword evidence="6" id="KW-0012">Acyltransferase</keyword>
<dbReference type="PANTHER" id="PTHR13947">
    <property type="entry name" value="GNAT FAMILY N-ACETYLTRANSFERASE"/>
    <property type="match status" value="1"/>
</dbReference>
<evidence type="ECO:0000313" key="11">
    <source>
        <dbReference type="EMBL" id="SHI62825.1"/>
    </source>
</evidence>
<keyword evidence="3" id="KW-0812">Transmembrane</keyword>
<dbReference type="GO" id="GO:0008080">
    <property type="term" value="F:N-acetyltransferase activity"/>
    <property type="evidence" value="ECO:0007669"/>
    <property type="project" value="InterPro"/>
</dbReference>
<evidence type="ECO:0000256" key="4">
    <source>
        <dbReference type="ARBA" id="ARBA00022989"/>
    </source>
</evidence>
<evidence type="ECO:0000256" key="1">
    <source>
        <dbReference type="ARBA" id="ARBA00004370"/>
    </source>
</evidence>
<comment type="subcellular location">
    <subcellularLocation>
        <location evidence="1">Membrane</location>
    </subcellularLocation>
</comment>
<comment type="function">
    <text evidence="7">Probable acetyltransferase.</text>
</comment>
<keyword evidence="2 11" id="KW-0808">Transferase</keyword>
<dbReference type="InterPro" id="IPR008125">
    <property type="entry name" value="Streptothricin_AcTrfase"/>
</dbReference>
<evidence type="ECO:0000256" key="5">
    <source>
        <dbReference type="ARBA" id="ARBA00023136"/>
    </source>
</evidence>
<evidence type="ECO:0000313" key="12">
    <source>
        <dbReference type="Proteomes" id="UP000184241"/>
    </source>
</evidence>
<dbReference type="InterPro" id="IPR000182">
    <property type="entry name" value="GNAT_dom"/>
</dbReference>
<dbReference type="EMBL" id="FQXU01000017">
    <property type="protein sequence ID" value="SHI62825.1"/>
    <property type="molecule type" value="Genomic_DNA"/>
</dbReference>
<keyword evidence="4" id="KW-1133">Transmembrane helix</keyword>
<dbReference type="InterPro" id="IPR016181">
    <property type="entry name" value="Acyl_CoA_acyltransferase"/>
</dbReference>
<evidence type="ECO:0000259" key="10">
    <source>
        <dbReference type="PROSITE" id="PS51186"/>
    </source>
</evidence>
<dbReference type="PROSITE" id="PS51186">
    <property type="entry name" value="GNAT"/>
    <property type="match status" value="1"/>
</dbReference>
<evidence type="ECO:0000256" key="6">
    <source>
        <dbReference type="ARBA" id="ARBA00023315"/>
    </source>
</evidence>
<dbReference type="SUPFAM" id="SSF55729">
    <property type="entry name" value="Acyl-CoA N-acyltransferases (Nat)"/>
    <property type="match status" value="1"/>
</dbReference>
<comment type="similarity">
    <text evidence="8">Belongs to the camello family.</text>
</comment>
<dbReference type="AlphaFoldDB" id="A0A1M6CP47"/>
<evidence type="ECO:0000256" key="3">
    <source>
        <dbReference type="ARBA" id="ARBA00022692"/>
    </source>
</evidence>
<protein>
    <recommendedName>
        <fullName evidence="9">Probable N-acetyltransferase 14</fullName>
    </recommendedName>
</protein>
<feature type="domain" description="N-acetyltransferase" evidence="10">
    <location>
        <begin position="4"/>
        <end position="153"/>
    </location>
</feature>
<dbReference type="RefSeq" id="WP_073022421.1">
    <property type="nucleotide sequence ID" value="NZ_FQXU01000017.1"/>
</dbReference>
<evidence type="ECO:0000256" key="9">
    <source>
        <dbReference type="ARBA" id="ARBA00040241"/>
    </source>
</evidence>
<dbReference type="PANTHER" id="PTHR13947:SF51">
    <property type="entry name" value="N-ACETYLTRANSFERASE 14-RELATED"/>
    <property type="match status" value="1"/>
</dbReference>
<dbReference type="GO" id="GO:0016020">
    <property type="term" value="C:membrane"/>
    <property type="evidence" value="ECO:0007669"/>
    <property type="project" value="UniProtKB-SubCell"/>
</dbReference>
<dbReference type="Proteomes" id="UP000184241">
    <property type="component" value="Unassembled WGS sequence"/>
</dbReference>
<dbReference type="PRINTS" id="PR01754">
    <property type="entry name" value="SACTRNSFRASE"/>
</dbReference>